<feature type="compositionally biased region" description="Low complexity" evidence="1">
    <location>
        <begin position="147"/>
        <end position="161"/>
    </location>
</feature>
<evidence type="ECO:0000259" key="2">
    <source>
        <dbReference type="Pfam" id="PF15717"/>
    </source>
</evidence>
<feature type="compositionally biased region" description="Basic and acidic residues" evidence="1">
    <location>
        <begin position="702"/>
        <end position="716"/>
    </location>
</feature>
<feature type="compositionally biased region" description="Pro residues" evidence="1">
    <location>
        <begin position="846"/>
        <end position="859"/>
    </location>
</feature>
<evidence type="ECO:0000256" key="1">
    <source>
        <dbReference type="SAM" id="MobiDB-lite"/>
    </source>
</evidence>
<dbReference type="InterPro" id="IPR031446">
    <property type="entry name" value="PCM1_C"/>
</dbReference>
<name>A0A6A4V205_AMPAM</name>
<gene>
    <name evidence="3" type="primary">PCM1</name>
    <name evidence="3" type="ORF">FJT64_014335</name>
</gene>
<dbReference type="Pfam" id="PF15717">
    <property type="entry name" value="PCM1_C"/>
    <property type="match status" value="1"/>
</dbReference>
<protein>
    <submittedName>
        <fullName evidence="3">Pericentriolar material 1 protein</fullName>
    </submittedName>
</protein>
<feature type="region of interest" description="Disordered" evidence="1">
    <location>
        <begin position="517"/>
        <end position="590"/>
    </location>
</feature>
<proteinExistence type="predicted"/>
<feature type="region of interest" description="Disordered" evidence="1">
    <location>
        <begin position="134"/>
        <end position="195"/>
    </location>
</feature>
<keyword evidence="4" id="KW-1185">Reference proteome</keyword>
<feature type="compositionally biased region" description="Low complexity" evidence="1">
    <location>
        <begin position="722"/>
        <end position="750"/>
    </location>
</feature>
<comment type="caution">
    <text evidence="3">The sequence shown here is derived from an EMBL/GenBank/DDBJ whole genome shotgun (WGS) entry which is preliminary data.</text>
</comment>
<feature type="compositionally biased region" description="Basic and acidic residues" evidence="1">
    <location>
        <begin position="872"/>
        <end position="887"/>
    </location>
</feature>
<feature type="region of interest" description="Disordered" evidence="1">
    <location>
        <begin position="702"/>
        <end position="750"/>
    </location>
</feature>
<reference evidence="3 4" key="1">
    <citation type="submission" date="2019-07" db="EMBL/GenBank/DDBJ databases">
        <title>Draft genome assembly of a fouling barnacle, Amphibalanus amphitrite (Darwin, 1854): The first reference genome for Thecostraca.</title>
        <authorList>
            <person name="Kim W."/>
        </authorList>
    </citation>
    <scope>NUCLEOTIDE SEQUENCE [LARGE SCALE GENOMIC DNA]</scope>
    <source>
        <strain evidence="3">SNU_AA5</strain>
        <tissue evidence="3">Soma without cirri and trophi</tissue>
    </source>
</reference>
<feature type="region of interest" description="Disordered" evidence="1">
    <location>
        <begin position="321"/>
        <end position="372"/>
    </location>
</feature>
<sequence length="962" mass="103755">MFDDRWEVLLVLHSSLAMAEDWLTSAVNGLSLEQEMSGGARSDSPSLSSNISQLLKSTRRDRADLEARLTQLRGFIQQTDEVMRGILESGDPALAAKYSHLAGTRRSLEQNAAHLQELLLKVTESEARARQLAERGRQLEAEEAGSETEALAGAAGAGPTANDRPDHEQKVAVVRGRPGPGAARKRDGGDPAGDSLRAAVLHNWGNMERSGAGRPRTFSAQEEPAEDRDADGPAAVPMDRLLRALRGEPARSAAPPAGPLHGAEAALRDKAMELDATRQKLQQLRQLMAAVQDARLSGATTAEAPPDLRALLGEVEAALDGADGLEEEPERGDTRGCDDYNGGRSSGPHSLPPTGVMRPMGRVARGTPTRDPVVMSAGLRRSAGREVPQPPRPASADRVARAASLEPSFLMSRQVPAERPPSPDGDMRAQLQHVTAMVQSLSRQPWSQHHAWPGMYHAGHPTPPPPVVPVDEPPTMELADGFGPQSRSMLNNQVAPGSRANNYWDNFRSYSRQNLLSAGTEGERESERPRGDSESQEEPRAEGFMARPRAKKQKVNKENQQLDRGASNTRAAAVPDPSRPRVHRASTPQNNPQVDAIYSCVTALIAQNQEEPEFLINLLHDLQLVRTECQRRQVQLAVQAIVVEELSGARHKQRNRAASASAAVSAPQASAGHHLLAAEREEIKSHLVNKHTKNLSHSLRPEAAEAGGHSDIEDTTTKNLAPHKNAANKNTAKPKTFEPPSMGPMGLGPLPLDDSELQLARLLHEMNVFLNDHQSALLSAPLLARLERLLLRALCQGHAAPPPGLNQQLEQAMVPFMGHPVAESGGRLVQAVLERLGALLRARELPPSPPAAELPPPAGLAPHGLDSESEDEQRPTDLADKRHERQGTEPNAPALQHLPADDGPQTIPEQEVPTLNGREAPQERPTGEPADPSAPYRQLGTPRDTPEPPGTHESANVAEPDT</sequence>
<dbReference type="EMBL" id="VIIS01002210">
    <property type="protein sequence ID" value="KAF0287149.1"/>
    <property type="molecule type" value="Genomic_DNA"/>
</dbReference>
<dbReference type="AlphaFoldDB" id="A0A6A4V205"/>
<evidence type="ECO:0000313" key="4">
    <source>
        <dbReference type="Proteomes" id="UP000440578"/>
    </source>
</evidence>
<feature type="compositionally biased region" description="Basic and acidic residues" evidence="1">
    <location>
        <begin position="521"/>
        <end position="541"/>
    </location>
</feature>
<feature type="region of interest" description="Disordered" evidence="1">
    <location>
        <begin position="207"/>
        <end position="233"/>
    </location>
</feature>
<feature type="region of interest" description="Disordered" evidence="1">
    <location>
        <begin position="846"/>
        <end position="962"/>
    </location>
</feature>
<feature type="domain" description="Pericentriolar material 1 protein C-terminal" evidence="2">
    <location>
        <begin position="595"/>
        <end position="685"/>
    </location>
</feature>
<evidence type="ECO:0000313" key="3">
    <source>
        <dbReference type="EMBL" id="KAF0287149.1"/>
    </source>
</evidence>
<organism evidence="3 4">
    <name type="scientific">Amphibalanus amphitrite</name>
    <name type="common">Striped barnacle</name>
    <name type="synonym">Balanus amphitrite</name>
    <dbReference type="NCBI Taxonomy" id="1232801"/>
    <lineage>
        <taxon>Eukaryota</taxon>
        <taxon>Metazoa</taxon>
        <taxon>Ecdysozoa</taxon>
        <taxon>Arthropoda</taxon>
        <taxon>Crustacea</taxon>
        <taxon>Multicrustacea</taxon>
        <taxon>Cirripedia</taxon>
        <taxon>Thoracica</taxon>
        <taxon>Thoracicalcarea</taxon>
        <taxon>Balanomorpha</taxon>
        <taxon>Balanoidea</taxon>
        <taxon>Balanidae</taxon>
        <taxon>Amphibalaninae</taxon>
        <taxon>Amphibalanus</taxon>
    </lineage>
</organism>
<dbReference type="Proteomes" id="UP000440578">
    <property type="component" value="Unassembled WGS sequence"/>
</dbReference>
<accession>A0A6A4V205</accession>
<feature type="compositionally biased region" description="Low complexity" evidence="1">
    <location>
        <begin position="171"/>
        <end position="182"/>
    </location>
</feature>
<dbReference type="OrthoDB" id="6383053at2759"/>